<feature type="domain" description="Putative amidase" evidence="1">
    <location>
        <begin position="218"/>
        <end position="377"/>
    </location>
</feature>
<proteinExistence type="predicted"/>
<evidence type="ECO:0000313" key="3">
    <source>
        <dbReference type="Proteomes" id="UP000243255"/>
    </source>
</evidence>
<dbReference type="Pfam" id="PF12671">
    <property type="entry name" value="Amidase_6"/>
    <property type="match status" value="1"/>
</dbReference>
<dbReference type="PANTHER" id="PTHR40032:SF1">
    <property type="entry name" value="EXPORTED PROTEIN"/>
    <property type="match status" value="1"/>
</dbReference>
<evidence type="ECO:0000259" key="1">
    <source>
        <dbReference type="Pfam" id="PF12671"/>
    </source>
</evidence>
<dbReference type="EMBL" id="FQWX01000060">
    <property type="protein sequence ID" value="SHH49666.1"/>
    <property type="molecule type" value="Genomic_DNA"/>
</dbReference>
<dbReference type="PANTHER" id="PTHR40032">
    <property type="entry name" value="EXPORTED PROTEIN-RELATED"/>
    <property type="match status" value="1"/>
</dbReference>
<accession>A0A1M5TG27</accession>
<gene>
    <name evidence="2" type="ORF">SAMN04488530_1604</name>
</gene>
<dbReference type="STRING" id="1121321.SAMN04488530_1604"/>
<sequence>MRLYKIKNKYIKGTIGIICLALFLGVCNLINEESKLKENLVATSNMEGEEVNNQYKDLLENLFDYRNKALLEKNDNILKELYDTDKKFGLWAYEHEVKKMKYLENWSSKQGVKFKDIKTKVKIKKVKEKEKNLYGIICTVSTEYKYSYENQEDITDMFRIGTYHYLNVKIIDNQYVITKEWYTDPFADSLNLENIKSDDIKKYILSSKSVDLSLTPEQEKAIDYAHRYSGAAADEEHGLKFNSKYRDYNPEGGDCANFASQIMFESGRFKKNPTWNYSDGDGTKAWVNAQAFKNYILYSGRGTLLAKGSYEDVYKQAYNLRPGDFVGYEKGGRITHVSTVTGLDSKGYPLVTCHNTDRLLVPWDLGWSDKKIKFHIIKVHY</sequence>
<dbReference type="AlphaFoldDB" id="A0A1M5TG27"/>
<name>A0A1M5TG27_9FIRM</name>
<reference evidence="3" key="1">
    <citation type="submission" date="2016-11" db="EMBL/GenBank/DDBJ databases">
        <authorList>
            <person name="Varghese N."/>
            <person name="Submissions S."/>
        </authorList>
    </citation>
    <scope>NUCLEOTIDE SEQUENCE [LARGE SCALE GENOMIC DNA]</scope>
    <source>
        <strain evidence="3">DSM 2635</strain>
    </source>
</reference>
<dbReference type="OrthoDB" id="2194542at2"/>
<protein>
    <submittedName>
        <fullName evidence="2">Putative amidase domain-containing protein</fullName>
    </submittedName>
</protein>
<dbReference type="Proteomes" id="UP000243255">
    <property type="component" value="Unassembled WGS sequence"/>
</dbReference>
<dbReference type="RefSeq" id="WP_073127785.1">
    <property type="nucleotide sequence ID" value="NZ_BAABCH010000062.1"/>
</dbReference>
<organism evidence="2 3">
    <name type="scientific">Asaccharospora irregularis DSM 2635</name>
    <dbReference type="NCBI Taxonomy" id="1121321"/>
    <lineage>
        <taxon>Bacteria</taxon>
        <taxon>Bacillati</taxon>
        <taxon>Bacillota</taxon>
        <taxon>Clostridia</taxon>
        <taxon>Peptostreptococcales</taxon>
        <taxon>Peptostreptococcaceae</taxon>
        <taxon>Asaccharospora</taxon>
    </lineage>
</organism>
<keyword evidence="3" id="KW-1185">Reference proteome</keyword>
<dbReference type="InterPro" id="IPR024301">
    <property type="entry name" value="Amidase_6"/>
</dbReference>
<evidence type="ECO:0000313" key="2">
    <source>
        <dbReference type="EMBL" id="SHH49666.1"/>
    </source>
</evidence>